<dbReference type="PANTHER" id="PTHR43884:SF20">
    <property type="entry name" value="ACYL-COA DEHYDROGENASE FADE28"/>
    <property type="match status" value="1"/>
</dbReference>
<dbReference type="InterPro" id="IPR013786">
    <property type="entry name" value="AcylCoA_DH/ox_N"/>
</dbReference>
<dbReference type="SUPFAM" id="SSF47203">
    <property type="entry name" value="Acyl-CoA dehydrogenase C-terminal domain-like"/>
    <property type="match status" value="1"/>
</dbReference>
<evidence type="ECO:0000259" key="6">
    <source>
        <dbReference type="Pfam" id="PF00441"/>
    </source>
</evidence>
<keyword evidence="3" id="KW-0285">Flavoprotein</keyword>
<sequence length="363" mass="38265">MYFDYDEDQNEFRAVLRQLFTQHASIERVRAIAETGRIDRELWAVLCTEMAAPALHLSEDVGGAGFTLVETSILAQELGRTLAPVPLIATSVVTEAIIQLGTTQQVEAELGSILAGERIATAPMVALTNASTLAQVNADGTLSGSFDFIPHIADADVVLIGAALRDGGTGVYLVDPTDAGVTLDAGESLDTTRAGAPVRFESTRGVLLGNAQASPDRLARIDAIGRTLLAADLVGAAREALHGAVEYAKIRRQFNRQIGSFQGVKHLCSDASIAIELAHPVTDWAAMSYGTADFATHSVLAKYEASEALTLAAGNSIQVHGGMGFTWEATPHLYFRRATAAAQAYGDANANLLAIYQAAAQAA</sequence>
<accession>A0A940PXQ8</accession>
<dbReference type="GO" id="GO:0003995">
    <property type="term" value="F:acyl-CoA dehydrogenase activity"/>
    <property type="evidence" value="ECO:0007669"/>
    <property type="project" value="TreeGrafter"/>
</dbReference>
<protein>
    <submittedName>
        <fullName evidence="8">Alkylation response protein AidB-like acyl-CoA dehydrogenase</fullName>
    </submittedName>
</protein>
<comment type="caution">
    <text evidence="8">The sequence shown here is derived from an EMBL/GenBank/DDBJ whole genome shotgun (WGS) entry which is preliminary data.</text>
</comment>
<dbReference type="PANTHER" id="PTHR43884">
    <property type="entry name" value="ACYL-COA DEHYDROGENASE"/>
    <property type="match status" value="1"/>
</dbReference>
<evidence type="ECO:0000256" key="1">
    <source>
        <dbReference type="ARBA" id="ARBA00001974"/>
    </source>
</evidence>
<dbReference type="InterPro" id="IPR046373">
    <property type="entry name" value="Acyl-CoA_Oxase/DH_mid-dom_sf"/>
</dbReference>
<dbReference type="EMBL" id="JAFIDA010000001">
    <property type="protein sequence ID" value="MBP1327294.1"/>
    <property type="molecule type" value="Genomic_DNA"/>
</dbReference>
<evidence type="ECO:0000313" key="8">
    <source>
        <dbReference type="EMBL" id="MBP1327294.1"/>
    </source>
</evidence>
<dbReference type="Gene3D" id="2.40.110.10">
    <property type="entry name" value="Butyryl-CoA Dehydrogenase, subunit A, domain 2"/>
    <property type="match status" value="1"/>
</dbReference>
<feature type="domain" description="Acyl-CoA dehydrogenase/oxidase N-terminal" evidence="7">
    <location>
        <begin position="7"/>
        <end position="117"/>
    </location>
</feature>
<feature type="domain" description="Acyl-CoA dehydrogenase/oxidase C-terminal" evidence="6">
    <location>
        <begin position="224"/>
        <end position="357"/>
    </location>
</feature>
<comment type="similarity">
    <text evidence="2">Belongs to the acyl-CoA dehydrogenase family.</text>
</comment>
<evidence type="ECO:0000256" key="3">
    <source>
        <dbReference type="ARBA" id="ARBA00022630"/>
    </source>
</evidence>
<gene>
    <name evidence="8" type="ORF">JOF28_002526</name>
</gene>
<proteinExistence type="inferred from homology"/>
<keyword evidence="4" id="KW-0274">FAD</keyword>
<dbReference type="InterPro" id="IPR009100">
    <property type="entry name" value="AcylCoA_DH/oxidase_NM_dom_sf"/>
</dbReference>
<dbReference type="GO" id="GO:0050660">
    <property type="term" value="F:flavin adenine dinucleotide binding"/>
    <property type="evidence" value="ECO:0007669"/>
    <property type="project" value="InterPro"/>
</dbReference>
<evidence type="ECO:0000259" key="7">
    <source>
        <dbReference type="Pfam" id="PF02771"/>
    </source>
</evidence>
<comment type="cofactor">
    <cofactor evidence="1">
        <name>FAD</name>
        <dbReference type="ChEBI" id="CHEBI:57692"/>
    </cofactor>
</comment>
<evidence type="ECO:0000256" key="2">
    <source>
        <dbReference type="ARBA" id="ARBA00009347"/>
    </source>
</evidence>
<dbReference type="AlphaFoldDB" id="A0A940PXQ8"/>
<reference evidence="8" key="1">
    <citation type="submission" date="2021-02" db="EMBL/GenBank/DDBJ databases">
        <title>Sequencing the genomes of 1000 actinobacteria strains.</title>
        <authorList>
            <person name="Klenk H.-P."/>
        </authorList>
    </citation>
    <scope>NUCLEOTIDE SEQUENCE</scope>
    <source>
        <strain evidence="8">DSM 22850</strain>
    </source>
</reference>
<evidence type="ECO:0000313" key="9">
    <source>
        <dbReference type="Proteomes" id="UP000675163"/>
    </source>
</evidence>
<dbReference type="InterPro" id="IPR009075">
    <property type="entry name" value="AcylCo_DH/oxidase_C"/>
</dbReference>
<dbReference type="Gene3D" id="1.20.140.10">
    <property type="entry name" value="Butyryl-CoA Dehydrogenase, subunit A, domain 3"/>
    <property type="match status" value="1"/>
</dbReference>
<organism evidence="8 9">
    <name type="scientific">Leucobacter exalbidus</name>
    <dbReference type="NCBI Taxonomy" id="662960"/>
    <lineage>
        <taxon>Bacteria</taxon>
        <taxon>Bacillati</taxon>
        <taxon>Actinomycetota</taxon>
        <taxon>Actinomycetes</taxon>
        <taxon>Micrococcales</taxon>
        <taxon>Microbacteriaceae</taxon>
        <taxon>Leucobacter</taxon>
    </lineage>
</organism>
<name>A0A940PXQ8_9MICO</name>
<evidence type="ECO:0000256" key="4">
    <source>
        <dbReference type="ARBA" id="ARBA00022827"/>
    </source>
</evidence>
<dbReference type="Pfam" id="PF00441">
    <property type="entry name" value="Acyl-CoA_dh_1"/>
    <property type="match status" value="1"/>
</dbReference>
<dbReference type="Pfam" id="PF02771">
    <property type="entry name" value="Acyl-CoA_dh_N"/>
    <property type="match status" value="1"/>
</dbReference>
<dbReference type="InterPro" id="IPR036250">
    <property type="entry name" value="AcylCo_DH-like_C"/>
</dbReference>
<dbReference type="Proteomes" id="UP000675163">
    <property type="component" value="Unassembled WGS sequence"/>
</dbReference>
<keyword evidence="5" id="KW-0560">Oxidoreductase</keyword>
<evidence type="ECO:0000256" key="5">
    <source>
        <dbReference type="ARBA" id="ARBA00023002"/>
    </source>
</evidence>
<dbReference type="RefSeq" id="WP_209706071.1">
    <property type="nucleotide sequence ID" value="NZ_JAFIDA010000001.1"/>
</dbReference>
<dbReference type="Gene3D" id="1.10.540.10">
    <property type="entry name" value="Acyl-CoA dehydrogenase/oxidase, N-terminal domain"/>
    <property type="match status" value="1"/>
</dbReference>
<dbReference type="InterPro" id="IPR037069">
    <property type="entry name" value="AcylCoA_DH/ox_N_sf"/>
</dbReference>
<dbReference type="SUPFAM" id="SSF56645">
    <property type="entry name" value="Acyl-CoA dehydrogenase NM domain-like"/>
    <property type="match status" value="1"/>
</dbReference>
<keyword evidence="9" id="KW-1185">Reference proteome</keyword>